<reference evidence="8" key="1">
    <citation type="journal article" date="2014" name="BMC Genomics">
        <title>Genome characteristics reveal the impact of lichenization on lichen-forming fungus Endocarpon pusillum Hedwig (Verrucariales, Ascomycota).</title>
        <authorList>
            <person name="Wang Y.-Y."/>
            <person name="Liu B."/>
            <person name="Zhang X.-Y."/>
            <person name="Zhou Q.-M."/>
            <person name="Zhang T."/>
            <person name="Li H."/>
            <person name="Yu Y.-F."/>
            <person name="Zhang X.-L."/>
            <person name="Hao X.-Y."/>
            <person name="Wang M."/>
            <person name="Wang L."/>
            <person name="Wei J.-C."/>
        </authorList>
    </citation>
    <scope>NUCLEOTIDE SEQUENCE [LARGE SCALE GENOMIC DNA]</scope>
    <source>
        <strain evidence="8">Z07020 / HMAS-L-300199</strain>
    </source>
</reference>
<evidence type="ECO:0000256" key="3">
    <source>
        <dbReference type="ARBA" id="ARBA00022989"/>
    </source>
</evidence>
<sequence length="608" mass="67693">MSSSSSLTEDWGRRGNADPDNERCEETSPSDSQRLGWFTIMCLILNRSIGTGIFATPSKIFLGVGNAGTSLLLWAFGGVVALAGLHVWNELGLSVPRKYERSVPRSGGEKNYFEYMLRSPAFLVTCMYGIVFLILGNLSGNAIQLGVYVMVAAGHDNPSKGPVLGIAIAALTLAVSVHIFSRRGGIVLNNAFAVFKVSLLVTIIILGILRKSGLDLGGGSTQTKNFEKPFAGSSSHLAHYVDSLLYILYSYSGFKQPFYVLGEAKTPRRIFPWATNAAVLIQWLLFVLTNVAYLWAVDATRIEETLAEDYNGQSDMVSLFFESIFGTESPTPKRVMTGLLSLSILGNIIVMTFTAARVKQEIAKEGILPWSLFFAKSTPTPWAWLKLRWASKRRHSHAHPGSGDRFAAAERELPDQSPIAALALHLFTSVFLIVVTAGLDVETSYTFLISIYAYVINGLIGFLAAGGLLYMMYLRAEEWRIVSQFRLGPSRWTQSLPAWLYCLFTGFLIVCSFVPPPSSDREYSDSRTGFPWYIVPAIGLSSILWGLIWYGGLKLEERRRGEILINDRNPAIEEFVSDDKTHREWIMTSEIITRRWMTRGYRHEMAMD</sequence>
<proteinExistence type="predicted"/>
<feature type="transmembrane region" description="Helical" evidence="6">
    <location>
        <begin position="495"/>
        <end position="515"/>
    </location>
</feature>
<feature type="transmembrane region" description="Helical" evidence="6">
    <location>
        <begin position="187"/>
        <end position="209"/>
    </location>
</feature>
<evidence type="ECO:0000256" key="5">
    <source>
        <dbReference type="SAM" id="MobiDB-lite"/>
    </source>
</evidence>
<evidence type="ECO:0000256" key="4">
    <source>
        <dbReference type="ARBA" id="ARBA00023136"/>
    </source>
</evidence>
<feature type="transmembrane region" description="Helical" evidence="6">
    <location>
        <begin position="121"/>
        <end position="143"/>
    </location>
</feature>
<dbReference type="PIRSF" id="PIRSF006060">
    <property type="entry name" value="AA_transporter"/>
    <property type="match status" value="1"/>
</dbReference>
<dbReference type="RefSeq" id="XP_007801162.1">
    <property type="nucleotide sequence ID" value="XM_007802971.1"/>
</dbReference>
<keyword evidence="4 6" id="KW-0472">Membrane</keyword>
<dbReference type="Pfam" id="PF13520">
    <property type="entry name" value="AA_permease_2"/>
    <property type="match status" value="1"/>
</dbReference>
<feature type="region of interest" description="Disordered" evidence="5">
    <location>
        <begin position="1"/>
        <end position="30"/>
    </location>
</feature>
<evidence type="ECO:0000313" key="7">
    <source>
        <dbReference type="EMBL" id="ERF73188.1"/>
    </source>
</evidence>
<feature type="transmembrane region" description="Helical" evidence="6">
    <location>
        <begin position="419"/>
        <end position="439"/>
    </location>
</feature>
<dbReference type="OMA" id="YAFSGYE"/>
<dbReference type="Proteomes" id="UP000019373">
    <property type="component" value="Unassembled WGS sequence"/>
</dbReference>
<feature type="transmembrane region" description="Helical" evidence="6">
    <location>
        <begin position="270"/>
        <end position="296"/>
    </location>
</feature>
<dbReference type="OrthoDB" id="5982228at2759"/>
<keyword evidence="3 6" id="KW-1133">Transmembrane helix</keyword>
<feature type="compositionally biased region" description="Basic and acidic residues" evidence="5">
    <location>
        <begin position="10"/>
        <end position="26"/>
    </location>
</feature>
<dbReference type="InterPro" id="IPR050598">
    <property type="entry name" value="AminoAcid_Transporter"/>
</dbReference>
<dbReference type="AlphaFoldDB" id="U1GLU2"/>
<evidence type="ECO:0000256" key="1">
    <source>
        <dbReference type="ARBA" id="ARBA00004141"/>
    </source>
</evidence>
<feature type="transmembrane region" description="Helical" evidence="6">
    <location>
        <begin position="67"/>
        <end position="88"/>
    </location>
</feature>
<feature type="transmembrane region" description="Helical" evidence="6">
    <location>
        <begin position="163"/>
        <end position="180"/>
    </location>
</feature>
<dbReference type="InterPro" id="IPR002293">
    <property type="entry name" value="AA/rel_permease1"/>
</dbReference>
<name>U1GLU2_ENDPU</name>
<dbReference type="GO" id="GO:0015179">
    <property type="term" value="F:L-amino acid transmembrane transporter activity"/>
    <property type="evidence" value="ECO:0007669"/>
    <property type="project" value="TreeGrafter"/>
</dbReference>
<dbReference type="GO" id="GO:0016020">
    <property type="term" value="C:membrane"/>
    <property type="evidence" value="ECO:0007669"/>
    <property type="project" value="UniProtKB-SubCell"/>
</dbReference>
<dbReference type="PANTHER" id="PTHR11785:SF382">
    <property type="entry name" value="LOW-AFFINITY METHIONINE PERMEASE"/>
    <property type="match status" value="1"/>
</dbReference>
<dbReference type="PANTHER" id="PTHR11785">
    <property type="entry name" value="AMINO ACID TRANSPORTER"/>
    <property type="match status" value="1"/>
</dbReference>
<feature type="transmembrane region" description="Helical" evidence="6">
    <location>
        <begin position="530"/>
        <end position="550"/>
    </location>
</feature>
<dbReference type="eggNOG" id="KOG1287">
    <property type="taxonomic scope" value="Eukaryota"/>
</dbReference>
<gene>
    <name evidence="7" type="ORF">EPUS_03029</name>
</gene>
<feature type="transmembrane region" description="Helical" evidence="6">
    <location>
        <begin position="335"/>
        <end position="356"/>
    </location>
</feature>
<dbReference type="GeneID" id="19238077"/>
<dbReference type="Gene3D" id="1.20.1740.10">
    <property type="entry name" value="Amino acid/polyamine transporter I"/>
    <property type="match status" value="1"/>
</dbReference>
<dbReference type="HOGENOM" id="CLU_013661_1_1_1"/>
<evidence type="ECO:0008006" key="9">
    <source>
        <dbReference type="Google" id="ProtNLM"/>
    </source>
</evidence>
<evidence type="ECO:0000313" key="8">
    <source>
        <dbReference type="Proteomes" id="UP000019373"/>
    </source>
</evidence>
<feature type="transmembrane region" description="Helical" evidence="6">
    <location>
        <begin position="451"/>
        <end position="474"/>
    </location>
</feature>
<protein>
    <recommendedName>
        <fullName evidence="9">Amino acid permease/ SLC12A domain-containing protein</fullName>
    </recommendedName>
</protein>
<accession>U1GLU2</accession>
<keyword evidence="2 6" id="KW-0812">Transmembrane</keyword>
<keyword evidence="8" id="KW-1185">Reference proteome</keyword>
<organism evidence="7 8">
    <name type="scientific">Endocarpon pusillum (strain Z07020 / HMAS-L-300199)</name>
    <name type="common">Lichen-forming fungus</name>
    <dbReference type="NCBI Taxonomy" id="1263415"/>
    <lineage>
        <taxon>Eukaryota</taxon>
        <taxon>Fungi</taxon>
        <taxon>Dikarya</taxon>
        <taxon>Ascomycota</taxon>
        <taxon>Pezizomycotina</taxon>
        <taxon>Eurotiomycetes</taxon>
        <taxon>Chaetothyriomycetidae</taxon>
        <taxon>Verrucariales</taxon>
        <taxon>Verrucariaceae</taxon>
        <taxon>Endocarpon</taxon>
    </lineage>
</organism>
<feature type="transmembrane region" description="Helical" evidence="6">
    <location>
        <begin position="35"/>
        <end position="55"/>
    </location>
</feature>
<evidence type="ECO:0000256" key="2">
    <source>
        <dbReference type="ARBA" id="ARBA00022692"/>
    </source>
</evidence>
<dbReference type="EMBL" id="KE720972">
    <property type="protein sequence ID" value="ERF73188.1"/>
    <property type="molecule type" value="Genomic_DNA"/>
</dbReference>
<comment type="subcellular location">
    <subcellularLocation>
        <location evidence="1">Membrane</location>
        <topology evidence="1">Multi-pass membrane protein</topology>
    </subcellularLocation>
</comment>
<evidence type="ECO:0000256" key="6">
    <source>
        <dbReference type="SAM" id="Phobius"/>
    </source>
</evidence>